<keyword evidence="4" id="KW-0143">Chaperone</keyword>
<organism evidence="5 6">
    <name type="scientific">Nocardia fluminea</name>
    <dbReference type="NCBI Taxonomy" id="134984"/>
    <lineage>
        <taxon>Bacteria</taxon>
        <taxon>Bacillati</taxon>
        <taxon>Actinomycetota</taxon>
        <taxon>Actinomycetes</taxon>
        <taxon>Mycobacteriales</taxon>
        <taxon>Nocardiaceae</taxon>
        <taxon>Nocardia</taxon>
    </lineage>
</organism>
<reference evidence="5 6" key="1">
    <citation type="submission" date="2017-12" db="EMBL/GenBank/DDBJ databases">
        <title>Sequencing the genomes of 1000 Actinobacteria strains.</title>
        <authorList>
            <person name="Klenk H.-P."/>
        </authorList>
    </citation>
    <scope>NUCLEOTIDE SEQUENCE [LARGE SCALE GENOMIC DNA]</scope>
    <source>
        <strain evidence="5 6">DSM 44489</strain>
    </source>
</reference>
<comment type="subcellular location">
    <subcellularLocation>
        <location evidence="1">Cytoplasm</location>
    </subcellularLocation>
</comment>
<dbReference type="AlphaFoldDB" id="A0A2N3V5C2"/>
<protein>
    <submittedName>
        <fullName evidence="5">ESAT-6 protein secretion system EspG family protein</fullName>
    </submittedName>
</protein>
<name>A0A2N3V5C2_9NOCA</name>
<dbReference type="EMBL" id="PJMW01000003">
    <property type="protein sequence ID" value="PKV76791.1"/>
    <property type="molecule type" value="Genomic_DNA"/>
</dbReference>
<dbReference type="InterPro" id="IPR025734">
    <property type="entry name" value="EspG"/>
</dbReference>
<dbReference type="Pfam" id="PF14011">
    <property type="entry name" value="ESX-1_EspG"/>
    <property type="match status" value="1"/>
</dbReference>
<comment type="similarity">
    <text evidence="2">Belongs to the EspG family.</text>
</comment>
<proteinExistence type="inferred from homology"/>
<dbReference type="RefSeq" id="WP_101468951.1">
    <property type="nucleotide sequence ID" value="NZ_PJMW01000003.1"/>
</dbReference>
<accession>A0A2N3V5C2</accession>
<sequence length="257" mass="29150">MTSWVLEIEEFAALWFGPAADRMVFPLHYTSRFSHMNALEQYRSTVREQWSEHGRLDWDAAEQLRRAFDVLTGPEVWVEVHGHRQLRPMRAVGARHDKQGAIAEQSTDGGRVRVSIFAADSLARRTVGMLPDAEAGKRPRQRFDDHDLRAEDPDVVTIIDGPNPREQYRRLREEPCTSAGVIQIFRGPRTTGGKPPHRVAAIQWHDRHDGRYLETGTRARTVVGANSATLAHQVGVEIGRALEQYKEIAEDLATYLP</sequence>
<evidence type="ECO:0000256" key="3">
    <source>
        <dbReference type="ARBA" id="ARBA00022490"/>
    </source>
</evidence>
<evidence type="ECO:0000313" key="5">
    <source>
        <dbReference type="EMBL" id="PKV76791.1"/>
    </source>
</evidence>
<dbReference type="Proteomes" id="UP000233766">
    <property type="component" value="Unassembled WGS sequence"/>
</dbReference>
<gene>
    <name evidence="5" type="ORF">ATK86_7194</name>
</gene>
<evidence type="ECO:0000256" key="4">
    <source>
        <dbReference type="ARBA" id="ARBA00023186"/>
    </source>
</evidence>
<dbReference type="OrthoDB" id="4522759at2"/>
<keyword evidence="6" id="KW-1185">Reference proteome</keyword>
<comment type="caution">
    <text evidence="5">The sequence shown here is derived from an EMBL/GenBank/DDBJ whole genome shotgun (WGS) entry which is preliminary data.</text>
</comment>
<evidence type="ECO:0000256" key="2">
    <source>
        <dbReference type="ARBA" id="ARBA00006411"/>
    </source>
</evidence>
<keyword evidence="3" id="KW-0963">Cytoplasm</keyword>
<evidence type="ECO:0000313" key="6">
    <source>
        <dbReference type="Proteomes" id="UP000233766"/>
    </source>
</evidence>
<evidence type="ECO:0000256" key="1">
    <source>
        <dbReference type="ARBA" id="ARBA00004496"/>
    </source>
</evidence>